<dbReference type="CDD" id="cd06267">
    <property type="entry name" value="PBP1_LacI_sugar_binding-like"/>
    <property type="match status" value="1"/>
</dbReference>
<dbReference type="SUPFAM" id="SSF53822">
    <property type="entry name" value="Periplasmic binding protein-like I"/>
    <property type="match status" value="1"/>
</dbReference>
<dbReference type="SMART" id="SM00354">
    <property type="entry name" value="HTH_LACI"/>
    <property type="match status" value="1"/>
</dbReference>
<dbReference type="GO" id="GO:0003700">
    <property type="term" value="F:DNA-binding transcription factor activity"/>
    <property type="evidence" value="ECO:0007669"/>
    <property type="project" value="TreeGrafter"/>
</dbReference>
<dbReference type="KEGG" id="bco:Bcell_3506"/>
<sequence length="321" mass="36178">MANMKEVAKYAGVSVITVSRVINNPEIVKKETREKVESVIEKLKYQGNQAARALVSNKTRVIHVFIKQEIRMVDPFGMHFVAGISDALSEKYYSFLVRRDWDFPYKCDGIIAMGISKDEEPLIKEKFSVPTVLFGHSDLDIDSVDVDNFSGAYDMTKHLIESGHKDIGIIVINDINRRYVFDRLNGYKKALTEHGIPVRSDLIKFGENNEQGGYYKAIELLGESNVSAICCTSDALALGAIRACRQFKKNVPHDVSVTGFDGLGYEMLTDPKITTVQQPVYEAGKELAELLIEKIEKPETPMIQKMIKPQILFNNSVFMKE</sequence>
<dbReference type="OrthoDB" id="9796186at2"/>
<evidence type="ECO:0000259" key="4">
    <source>
        <dbReference type="PROSITE" id="PS50932"/>
    </source>
</evidence>
<protein>
    <submittedName>
        <fullName evidence="5">Transcriptional regulator, LacI family</fullName>
    </submittedName>
</protein>
<dbReference type="PROSITE" id="PS50932">
    <property type="entry name" value="HTH_LACI_2"/>
    <property type="match status" value="1"/>
</dbReference>
<dbReference type="InterPro" id="IPR046335">
    <property type="entry name" value="LacI/GalR-like_sensor"/>
</dbReference>
<dbReference type="Pfam" id="PF00356">
    <property type="entry name" value="LacI"/>
    <property type="match status" value="1"/>
</dbReference>
<dbReference type="RefSeq" id="WP_013490079.1">
    <property type="nucleotide sequence ID" value="NC_014829.1"/>
</dbReference>
<dbReference type="eggNOG" id="COG1609">
    <property type="taxonomic scope" value="Bacteria"/>
</dbReference>
<dbReference type="PROSITE" id="PS00356">
    <property type="entry name" value="HTH_LACI_1"/>
    <property type="match status" value="1"/>
</dbReference>
<proteinExistence type="predicted"/>
<dbReference type="EMBL" id="CP002394">
    <property type="protein sequence ID" value="ADU31748.1"/>
    <property type="molecule type" value="Genomic_DNA"/>
</dbReference>
<dbReference type="STRING" id="649639.Bcell_3506"/>
<dbReference type="SUPFAM" id="SSF47413">
    <property type="entry name" value="lambda repressor-like DNA-binding domains"/>
    <property type="match status" value="1"/>
</dbReference>
<keyword evidence="1" id="KW-0805">Transcription regulation</keyword>
<reference evidence="5" key="1">
    <citation type="submission" date="2010-12" db="EMBL/GenBank/DDBJ databases">
        <title>Complete sequence of Bacillus cellulosilyticus DSM 2522.</title>
        <authorList>
            <consortium name="US DOE Joint Genome Institute"/>
            <person name="Lucas S."/>
            <person name="Copeland A."/>
            <person name="Lapidus A."/>
            <person name="Cheng J.-F."/>
            <person name="Bruce D."/>
            <person name="Goodwin L."/>
            <person name="Pitluck S."/>
            <person name="Chertkov O."/>
            <person name="Detter J.C."/>
            <person name="Han C."/>
            <person name="Tapia R."/>
            <person name="Land M."/>
            <person name="Hauser L."/>
            <person name="Jeffries C."/>
            <person name="Kyrpides N."/>
            <person name="Ivanova N."/>
            <person name="Mikhailova N."/>
            <person name="Brumm P."/>
            <person name="Mead D."/>
            <person name="Woyke T."/>
        </authorList>
    </citation>
    <scope>NUCLEOTIDE SEQUENCE [LARGE SCALE GENOMIC DNA]</scope>
    <source>
        <strain evidence="5">DSM 2522</strain>
    </source>
</reference>
<feature type="domain" description="HTH lacI-type" evidence="4">
    <location>
        <begin position="2"/>
        <end position="56"/>
    </location>
</feature>
<dbReference type="GO" id="GO:0000976">
    <property type="term" value="F:transcription cis-regulatory region binding"/>
    <property type="evidence" value="ECO:0007669"/>
    <property type="project" value="TreeGrafter"/>
</dbReference>
<dbReference type="InterPro" id="IPR028082">
    <property type="entry name" value="Peripla_BP_I"/>
</dbReference>
<keyword evidence="3" id="KW-0804">Transcription</keyword>
<evidence type="ECO:0000256" key="2">
    <source>
        <dbReference type="ARBA" id="ARBA00023125"/>
    </source>
</evidence>
<evidence type="ECO:0000256" key="1">
    <source>
        <dbReference type="ARBA" id="ARBA00023015"/>
    </source>
</evidence>
<evidence type="ECO:0000313" key="5">
    <source>
        <dbReference type="EMBL" id="ADU31748.1"/>
    </source>
</evidence>
<dbReference type="PANTHER" id="PTHR30146">
    <property type="entry name" value="LACI-RELATED TRANSCRIPTIONAL REPRESSOR"/>
    <property type="match status" value="1"/>
</dbReference>
<evidence type="ECO:0000256" key="3">
    <source>
        <dbReference type="ARBA" id="ARBA00023163"/>
    </source>
</evidence>
<dbReference type="HOGENOM" id="CLU_037628_6_2_9"/>
<dbReference type="CDD" id="cd01392">
    <property type="entry name" value="HTH_LacI"/>
    <property type="match status" value="1"/>
</dbReference>
<dbReference type="AlphaFoldDB" id="E6TQX3"/>
<dbReference type="InterPro" id="IPR010982">
    <property type="entry name" value="Lambda_DNA-bd_dom_sf"/>
</dbReference>
<dbReference type="Proteomes" id="UP000001401">
    <property type="component" value="Chromosome"/>
</dbReference>
<keyword evidence="2" id="KW-0238">DNA-binding</keyword>
<dbReference type="PANTHER" id="PTHR30146:SF154">
    <property type="entry name" value="TRANSCRIPTION REGULATOR, MEMBER OF GALR FAMILY"/>
    <property type="match status" value="1"/>
</dbReference>
<dbReference type="Pfam" id="PF13377">
    <property type="entry name" value="Peripla_BP_3"/>
    <property type="match status" value="1"/>
</dbReference>
<gene>
    <name evidence="5" type="ordered locus">Bcell_3506</name>
</gene>
<accession>E6TQX3</accession>
<dbReference type="InterPro" id="IPR000843">
    <property type="entry name" value="HTH_LacI"/>
</dbReference>
<organism evidence="5 6">
    <name type="scientific">Evansella cellulosilytica (strain ATCC 21833 / DSM 2522 / FERM P-1141 / JCM 9156 / N-4)</name>
    <name type="common">Bacillus cellulosilyticus</name>
    <dbReference type="NCBI Taxonomy" id="649639"/>
    <lineage>
        <taxon>Bacteria</taxon>
        <taxon>Bacillati</taxon>
        <taxon>Bacillota</taxon>
        <taxon>Bacilli</taxon>
        <taxon>Bacillales</taxon>
        <taxon>Bacillaceae</taxon>
        <taxon>Evansella</taxon>
    </lineage>
</organism>
<dbReference type="Gene3D" id="1.10.260.40">
    <property type="entry name" value="lambda repressor-like DNA-binding domains"/>
    <property type="match status" value="1"/>
</dbReference>
<dbReference type="Gene3D" id="3.40.50.2300">
    <property type="match status" value="2"/>
</dbReference>
<keyword evidence="6" id="KW-1185">Reference proteome</keyword>
<name>E6TQX3_EVAC2</name>
<evidence type="ECO:0000313" key="6">
    <source>
        <dbReference type="Proteomes" id="UP000001401"/>
    </source>
</evidence>